<feature type="domain" description="Flavodoxin-like fold" evidence="3">
    <location>
        <begin position="1"/>
        <end position="208"/>
    </location>
</feature>
<dbReference type="Gene3D" id="3.40.50.360">
    <property type="match status" value="1"/>
</dbReference>
<dbReference type="InterPro" id="IPR003680">
    <property type="entry name" value="Flavodoxin_fold"/>
</dbReference>
<dbReference type="RefSeq" id="WP_114835270.1">
    <property type="nucleotide sequence ID" value="NZ_LR699114.1"/>
</dbReference>
<reference evidence="4 5" key="1">
    <citation type="submission" date="2018-07" db="EMBL/GenBank/DDBJ databases">
        <title>Genomic Encyclopedia of Type Strains, Phase IV (KMG-IV): sequencing the most valuable type-strain genomes for metagenomic binning, comparative biology and taxonomic classification.</title>
        <authorList>
            <person name="Goeker M."/>
        </authorList>
    </citation>
    <scope>NUCLEOTIDE SEQUENCE [LARGE SCALE GENOMIC DNA]</scope>
    <source>
        <strain evidence="4 5">DSM 16500</strain>
    </source>
</reference>
<evidence type="ECO:0000256" key="1">
    <source>
        <dbReference type="ARBA" id="ARBA00006252"/>
    </source>
</evidence>
<dbReference type="EMBL" id="QQAX01000029">
    <property type="protein sequence ID" value="RDI39064.1"/>
    <property type="molecule type" value="Genomic_DNA"/>
</dbReference>
<sequence length="217" mass="24331">MNILYVYAHPSASSFNHKLKAHAQDSLGKHAMLLNSDLYAMHFNAVASWEDFDLDASALSPQYFFAQQQAYKKHKLAKDITAEIEKLARADHIIFQFPLWWFSAPAILKGWLDRVLVKGFAYDTGKTFDDGLLKGKTASCIVTTQSTEAAYQVNGIHGATMDAFLHSIHHTLRFVGMTIQAPFVVYGAFNLDAAREAQIMKDMDAYLNNLLAPVKTR</sequence>
<name>A0A370G9C2_9COXI</name>
<proteinExistence type="inferred from homology"/>
<gene>
    <name evidence="4" type="ORF">C8D86_12920</name>
</gene>
<evidence type="ECO:0000259" key="3">
    <source>
        <dbReference type="Pfam" id="PF02525"/>
    </source>
</evidence>
<comment type="similarity">
    <text evidence="1">Belongs to the NAD(P)H dehydrogenase (quinone) family.</text>
</comment>
<evidence type="ECO:0000256" key="2">
    <source>
        <dbReference type="ARBA" id="ARBA00023002"/>
    </source>
</evidence>
<dbReference type="PANTHER" id="PTHR10204">
    <property type="entry name" value="NAD P H OXIDOREDUCTASE-RELATED"/>
    <property type="match status" value="1"/>
</dbReference>
<dbReference type="OrthoDB" id="9787136at2"/>
<organism evidence="4 5">
    <name type="scientific">Aquicella lusitana</name>
    <dbReference type="NCBI Taxonomy" id="254246"/>
    <lineage>
        <taxon>Bacteria</taxon>
        <taxon>Pseudomonadati</taxon>
        <taxon>Pseudomonadota</taxon>
        <taxon>Gammaproteobacteria</taxon>
        <taxon>Legionellales</taxon>
        <taxon>Coxiellaceae</taxon>
        <taxon>Aquicella</taxon>
    </lineage>
</organism>
<dbReference type="GO" id="GO:0003955">
    <property type="term" value="F:NAD(P)H dehydrogenase (quinone) activity"/>
    <property type="evidence" value="ECO:0007669"/>
    <property type="project" value="TreeGrafter"/>
</dbReference>
<dbReference type="AlphaFoldDB" id="A0A370G9C2"/>
<dbReference type="SUPFAM" id="SSF52218">
    <property type="entry name" value="Flavoproteins"/>
    <property type="match status" value="1"/>
</dbReference>
<dbReference type="InterPro" id="IPR029039">
    <property type="entry name" value="Flavoprotein-like_sf"/>
</dbReference>
<evidence type="ECO:0000313" key="5">
    <source>
        <dbReference type="Proteomes" id="UP000254720"/>
    </source>
</evidence>
<dbReference type="Proteomes" id="UP000254720">
    <property type="component" value="Unassembled WGS sequence"/>
</dbReference>
<accession>A0A370G9C2</accession>
<dbReference type="Pfam" id="PF02525">
    <property type="entry name" value="Flavodoxin_2"/>
    <property type="match status" value="1"/>
</dbReference>
<protein>
    <submittedName>
        <fullName evidence="4">NAD(P)H dehydrogenase (Quinone)/ribosyldihydronicotinamide dehydrogenase (Quinone)</fullName>
    </submittedName>
</protein>
<keyword evidence="5" id="KW-1185">Reference proteome</keyword>
<comment type="caution">
    <text evidence="4">The sequence shown here is derived from an EMBL/GenBank/DDBJ whole genome shotgun (WGS) entry which is preliminary data.</text>
</comment>
<dbReference type="InterPro" id="IPR051545">
    <property type="entry name" value="NAD(P)H_dehydrogenase_qn"/>
</dbReference>
<dbReference type="GO" id="GO:0005829">
    <property type="term" value="C:cytosol"/>
    <property type="evidence" value="ECO:0007669"/>
    <property type="project" value="TreeGrafter"/>
</dbReference>
<evidence type="ECO:0000313" key="4">
    <source>
        <dbReference type="EMBL" id="RDI39064.1"/>
    </source>
</evidence>
<keyword evidence="2" id="KW-0560">Oxidoreductase</keyword>
<dbReference type="PANTHER" id="PTHR10204:SF34">
    <property type="entry name" value="NAD(P)H DEHYDROGENASE [QUINONE] 1 ISOFORM 1"/>
    <property type="match status" value="1"/>
</dbReference>